<evidence type="ECO:0000313" key="2">
    <source>
        <dbReference type="EMBL" id="QEW05894.1"/>
    </source>
</evidence>
<evidence type="ECO:0000313" key="3">
    <source>
        <dbReference type="Proteomes" id="UP000325606"/>
    </source>
</evidence>
<organism evidence="2 3">
    <name type="scientific">Nitrincola iocasae</name>
    <dbReference type="NCBI Taxonomy" id="2614693"/>
    <lineage>
        <taxon>Bacteria</taxon>
        <taxon>Pseudomonadati</taxon>
        <taxon>Pseudomonadota</taxon>
        <taxon>Gammaproteobacteria</taxon>
        <taxon>Oceanospirillales</taxon>
        <taxon>Oceanospirillaceae</taxon>
        <taxon>Nitrincola</taxon>
    </lineage>
</organism>
<reference evidence="2 3" key="1">
    <citation type="submission" date="2019-09" db="EMBL/GenBank/DDBJ databases">
        <title>Nitrincola iocasae sp. nov., a bacterium isolated from the sediment collected at a cold seep field in South China Sea.</title>
        <authorList>
            <person name="Zhang H."/>
            <person name="Wang H."/>
            <person name="Li C."/>
        </authorList>
    </citation>
    <scope>NUCLEOTIDE SEQUENCE [LARGE SCALE GENOMIC DNA]</scope>
    <source>
        <strain evidence="2 3">KXZD1103</strain>
    </source>
</reference>
<dbReference type="Proteomes" id="UP000325606">
    <property type="component" value="Chromosome"/>
</dbReference>
<protein>
    <submittedName>
        <fullName evidence="2">NERD domain-containing protein</fullName>
    </submittedName>
</protein>
<name>A0A5J6LB49_9GAMM</name>
<sequence length="332" mass="37612">MTILKQKDFLDTKDPRLAAGDKQEKDVAFYLRRAFKDDENILVLNDFRFTFNDEVAQIDHLIVHRAGFIIIESKSIYGEVKVNTRGEWSRSYKGQWSGMPSPIIQAGLQKDLLRQLLIDNVELFLGKLLGIQTQVRYREWAVLCTVSNNCILHREEMPSDISKQVIKSESISDEVKKIGGYSKLGSAFSTKPYFSQNELNNIGQFLLDTCQSKPNIEELKIEEPKISFDDKTNTISQPVEIVSPSNTQKSDEVLGTSVIGIACKNCDETENLTAKYGKFGYYVQCGSCDTNTSMKTACPECGNTKTRIKKQADEYWLSCDCSMNRLLFVQAK</sequence>
<dbReference type="KEGG" id="nik:F5I99_04990"/>
<feature type="domain" description="NERD" evidence="1">
    <location>
        <begin position="19"/>
        <end position="136"/>
    </location>
</feature>
<dbReference type="Pfam" id="PF08378">
    <property type="entry name" value="NERD"/>
    <property type="match status" value="1"/>
</dbReference>
<proteinExistence type="predicted"/>
<accession>A0A5J6LB49</accession>
<dbReference type="EMBL" id="CP044222">
    <property type="protein sequence ID" value="QEW05894.1"/>
    <property type="molecule type" value="Genomic_DNA"/>
</dbReference>
<dbReference type="AlphaFoldDB" id="A0A5J6LB49"/>
<keyword evidence="3" id="KW-1185">Reference proteome</keyword>
<evidence type="ECO:0000259" key="1">
    <source>
        <dbReference type="PROSITE" id="PS50965"/>
    </source>
</evidence>
<dbReference type="PROSITE" id="PS50965">
    <property type="entry name" value="NERD"/>
    <property type="match status" value="1"/>
</dbReference>
<dbReference type="RefSeq" id="WP_151053933.1">
    <property type="nucleotide sequence ID" value="NZ_CP044222.1"/>
</dbReference>
<gene>
    <name evidence="2" type="ORF">F5I99_04990</name>
</gene>
<dbReference type="InterPro" id="IPR011528">
    <property type="entry name" value="NERD"/>
</dbReference>